<organism evidence="1 2">
    <name type="scientific">Cognatiluteimonas weifangensis</name>
    <dbReference type="NCBI Taxonomy" id="2303539"/>
    <lineage>
        <taxon>Bacteria</taxon>
        <taxon>Pseudomonadati</taxon>
        <taxon>Pseudomonadota</taxon>
        <taxon>Gammaproteobacteria</taxon>
        <taxon>Lysobacterales</taxon>
        <taxon>Lysobacteraceae</taxon>
        <taxon>Cognatiluteimonas</taxon>
    </lineage>
</organism>
<evidence type="ECO:0000313" key="2">
    <source>
        <dbReference type="Proteomes" id="UP000262917"/>
    </source>
</evidence>
<dbReference type="RefSeq" id="WP_117203507.1">
    <property type="nucleotide sequence ID" value="NZ_JBHTBK010000022.1"/>
</dbReference>
<dbReference type="AlphaFoldDB" id="A0A372DHU3"/>
<gene>
    <name evidence="1" type="ORF">D0Y53_11720</name>
</gene>
<evidence type="ECO:0000313" key="1">
    <source>
        <dbReference type="EMBL" id="RFP59099.1"/>
    </source>
</evidence>
<dbReference type="EMBL" id="QVPD01000015">
    <property type="protein sequence ID" value="RFP59099.1"/>
    <property type="molecule type" value="Genomic_DNA"/>
</dbReference>
<name>A0A372DHU3_9GAMM</name>
<sequence>MPVATAEYGIAAEHWRQTVSTGNGRKVTYYDALWRPLLVREYDAGNVAATDRYTAYSHDALNRQIHAAYPVAVAPTSNAGSWTLPGVHTAYDALGRVTSVTQDSELGPLVTTTQYLSGFQTRVTNPRGHATTTQFVAYDQPAYDQPTRIDAPESTTTLIARDPFGKPMSITRGATP</sequence>
<dbReference type="Proteomes" id="UP000262917">
    <property type="component" value="Unassembled WGS sequence"/>
</dbReference>
<keyword evidence="2" id="KW-1185">Reference proteome</keyword>
<dbReference type="Gene3D" id="2.180.10.10">
    <property type="entry name" value="RHS repeat-associated core"/>
    <property type="match status" value="1"/>
</dbReference>
<evidence type="ECO:0008006" key="3">
    <source>
        <dbReference type="Google" id="ProtNLM"/>
    </source>
</evidence>
<accession>A0A372DHU3</accession>
<comment type="caution">
    <text evidence="1">The sequence shown here is derived from an EMBL/GenBank/DDBJ whole genome shotgun (WGS) entry which is preliminary data.</text>
</comment>
<proteinExistence type="predicted"/>
<protein>
    <recommendedName>
        <fullName evidence="3">RHS repeat protein</fullName>
    </recommendedName>
</protein>
<reference evidence="1 2" key="1">
    <citation type="submission" date="2018-08" db="EMBL/GenBank/DDBJ databases">
        <title>Lysobacter weifangensis sp. nov., a new member of the family 'Xanthomonadaceae', isolated from soil in a farmland.</title>
        <authorList>
            <person name="Zhao H."/>
        </authorList>
    </citation>
    <scope>NUCLEOTIDE SEQUENCE [LARGE SCALE GENOMIC DNA]</scope>
    <source>
        <strain evidence="1 2">WF-2</strain>
    </source>
</reference>